<dbReference type="GO" id="GO:0004722">
    <property type="term" value="F:protein serine/threonine phosphatase activity"/>
    <property type="evidence" value="ECO:0007669"/>
    <property type="project" value="UniProtKB-EC"/>
</dbReference>
<evidence type="ECO:0000256" key="7">
    <source>
        <dbReference type="ARBA" id="ARBA00022801"/>
    </source>
</evidence>
<keyword evidence="6" id="KW-0479">Metal-binding</keyword>
<dbReference type="InterPro" id="IPR001932">
    <property type="entry name" value="PPM-type_phosphatase-like_dom"/>
</dbReference>
<evidence type="ECO:0000256" key="11">
    <source>
        <dbReference type="ARBA" id="ARBA00023211"/>
    </source>
</evidence>
<keyword evidence="11" id="KW-0464">Manganese</keyword>
<evidence type="ECO:0000256" key="3">
    <source>
        <dbReference type="ARBA" id="ARBA00004170"/>
    </source>
</evidence>
<dbReference type="InterPro" id="IPR000222">
    <property type="entry name" value="PP2C_BS"/>
</dbReference>
<evidence type="ECO:0000313" key="16">
    <source>
        <dbReference type="EMBL" id="ACV83772.1"/>
    </source>
</evidence>
<dbReference type="PANTHER" id="PTHR13832:SF803">
    <property type="entry name" value="PROTEIN PHOSPHATASE 1G"/>
    <property type="match status" value="1"/>
</dbReference>
<dbReference type="CDD" id="cd00143">
    <property type="entry name" value="PP2Cc"/>
    <property type="match status" value="1"/>
</dbReference>
<dbReference type="GO" id="GO:0046872">
    <property type="term" value="F:metal ion binding"/>
    <property type="evidence" value="ECO:0007669"/>
    <property type="project" value="UniProtKB-KW"/>
</dbReference>
<comment type="subcellular location">
    <subcellularLocation>
        <location evidence="3">Membrane</location>
        <topology evidence="3">Peripheral membrane protein</topology>
    </subcellularLocation>
</comment>
<evidence type="ECO:0000256" key="14">
    <source>
        <dbReference type="RuleBase" id="RU003465"/>
    </source>
</evidence>
<proteinExistence type="evidence at transcript level"/>
<name>C9E7A0_MIAAV</name>
<comment type="catalytic activity">
    <reaction evidence="13">
        <text>O-phospho-L-threonyl-[protein] + H2O = L-threonyl-[protein] + phosphate</text>
        <dbReference type="Rhea" id="RHEA:47004"/>
        <dbReference type="Rhea" id="RHEA-COMP:11060"/>
        <dbReference type="Rhea" id="RHEA-COMP:11605"/>
        <dbReference type="ChEBI" id="CHEBI:15377"/>
        <dbReference type="ChEBI" id="CHEBI:30013"/>
        <dbReference type="ChEBI" id="CHEBI:43474"/>
        <dbReference type="ChEBI" id="CHEBI:61977"/>
        <dbReference type="EC" id="3.1.3.16"/>
    </reaction>
</comment>
<keyword evidence="9 14" id="KW-0904">Protein phosphatase</keyword>
<evidence type="ECO:0000256" key="2">
    <source>
        <dbReference type="ARBA" id="ARBA00001946"/>
    </source>
</evidence>
<organism evidence="16">
    <name type="scientific">Miamiensis avidus</name>
    <name type="common">Ciliate</name>
    <name type="synonym">Philasterides dicentrarchi</name>
    <dbReference type="NCBI Taxonomy" id="279580"/>
    <lineage>
        <taxon>Eukaryota</taxon>
        <taxon>Sar</taxon>
        <taxon>Alveolata</taxon>
        <taxon>Ciliophora</taxon>
        <taxon>Intramacronucleata</taxon>
        <taxon>Oligohymenophorea</taxon>
        <taxon>Scuticociliatia</taxon>
        <taxon>Philasterida</taxon>
        <taxon>Glauconematidae</taxon>
        <taxon>Miamiensis</taxon>
    </lineage>
</organism>
<dbReference type="InterPro" id="IPR015655">
    <property type="entry name" value="PP2C"/>
</dbReference>
<dbReference type="SMART" id="SM00331">
    <property type="entry name" value="PP2C_SIG"/>
    <property type="match status" value="1"/>
</dbReference>
<feature type="domain" description="PPM-type phosphatase" evidence="15">
    <location>
        <begin position="23"/>
        <end position="297"/>
    </location>
</feature>
<evidence type="ECO:0000256" key="12">
    <source>
        <dbReference type="ARBA" id="ARBA00047761"/>
    </source>
</evidence>
<dbReference type="Gene3D" id="3.60.40.10">
    <property type="entry name" value="PPM-type phosphatase domain"/>
    <property type="match status" value="1"/>
</dbReference>
<dbReference type="InterPro" id="IPR036457">
    <property type="entry name" value="PPM-type-like_dom_sf"/>
</dbReference>
<evidence type="ECO:0000256" key="10">
    <source>
        <dbReference type="ARBA" id="ARBA00023136"/>
    </source>
</evidence>
<dbReference type="FunFam" id="3.60.40.10:FF:000064">
    <property type="entry name" value="Protein phosphatase 2C 1"/>
    <property type="match status" value="1"/>
</dbReference>
<dbReference type="PANTHER" id="PTHR13832">
    <property type="entry name" value="PROTEIN PHOSPHATASE 2C"/>
    <property type="match status" value="1"/>
</dbReference>
<evidence type="ECO:0000256" key="13">
    <source>
        <dbReference type="ARBA" id="ARBA00048336"/>
    </source>
</evidence>
<dbReference type="EMBL" id="GQ465985">
    <property type="protein sequence ID" value="ACV83772.1"/>
    <property type="molecule type" value="mRNA"/>
</dbReference>
<keyword evidence="8" id="KW-0460">Magnesium</keyword>
<dbReference type="AlphaFoldDB" id="C9E7A0"/>
<reference evidence="16" key="1">
    <citation type="submission" date="2009-08" db="EMBL/GenBank/DDBJ databases">
        <title>Protein phosphatase 2C (PP2C) cDNA of Miamiensis avidus.</title>
        <authorList>
            <person name="Lee E.H."/>
            <person name="Kim K.H."/>
        </authorList>
    </citation>
    <scope>NUCLEOTIDE SEQUENCE</scope>
</reference>
<dbReference type="GO" id="GO:0016020">
    <property type="term" value="C:membrane"/>
    <property type="evidence" value="ECO:0007669"/>
    <property type="project" value="UniProtKB-SubCell"/>
</dbReference>
<evidence type="ECO:0000256" key="8">
    <source>
        <dbReference type="ARBA" id="ARBA00022842"/>
    </source>
</evidence>
<dbReference type="SUPFAM" id="SSF81606">
    <property type="entry name" value="PP2C-like"/>
    <property type="match status" value="1"/>
</dbReference>
<dbReference type="SMART" id="SM00332">
    <property type="entry name" value="PP2Cc"/>
    <property type="match status" value="1"/>
</dbReference>
<evidence type="ECO:0000259" key="15">
    <source>
        <dbReference type="PROSITE" id="PS51746"/>
    </source>
</evidence>
<evidence type="ECO:0000256" key="9">
    <source>
        <dbReference type="ARBA" id="ARBA00022912"/>
    </source>
</evidence>
<sequence length="300" mass="33718">MGVYLSQPNTDKDSEEGSFKQLKYVASSMQGWRTNMEDAHIMDANIAEDTAVFGVFDGHGGKEVAKFVKNHFVEELKKNKQFQAQNFKDALYETFLKMDQLLQTEEGKKELNQIKSGDSGYQTDSYAGCTANVSLIHKNTIYCANAGDSRSVLSRNGNMIELSFDHKPDHEKEKNRVTNAGGFVSDGRINGNLNLSRAIGDLEYKRNNELKVNEQLIIACPDIEIKQLTDEDEFILMGCDGIWETKTNQELITFVREKLQSKKSLTEIIENMLDTILAPDTSNGYGCDNMTAVIITLRDL</sequence>
<dbReference type="PROSITE" id="PS01032">
    <property type="entry name" value="PPM_1"/>
    <property type="match status" value="1"/>
</dbReference>
<comment type="similarity">
    <text evidence="4 14">Belongs to the PP2C family.</text>
</comment>
<dbReference type="PROSITE" id="PS51746">
    <property type="entry name" value="PPM_2"/>
    <property type="match status" value="1"/>
</dbReference>
<accession>C9E7A0</accession>
<evidence type="ECO:0000256" key="6">
    <source>
        <dbReference type="ARBA" id="ARBA00022723"/>
    </source>
</evidence>
<keyword evidence="10" id="KW-0472">Membrane</keyword>
<comment type="catalytic activity">
    <reaction evidence="12">
        <text>O-phospho-L-seryl-[protein] + H2O = L-seryl-[protein] + phosphate</text>
        <dbReference type="Rhea" id="RHEA:20629"/>
        <dbReference type="Rhea" id="RHEA-COMP:9863"/>
        <dbReference type="Rhea" id="RHEA-COMP:11604"/>
        <dbReference type="ChEBI" id="CHEBI:15377"/>
        <dbReference type="ChEBI" id="CHEBI:29999"/>
        <dbReference type="ChEBI" id="CHEBI:43474"/>
        <dbReference type="ChEBI" id="CHEBI:83421"/>
        <dbReference type="EC" id="3.1.3.16"/>
    </reaction>
</comment>
<comment type="cofactor">
    <cofactor evidence="2">
        <name>Mg(2+)</name>
        <dbReference type="ChEBI" id="CHEBI:18420"/>
    </cofactor>
</comment>
<dbReference type="Pfam" id="PF00481">
    <property type="entry name" value="PP2C"/>
    <property type="match status" value="1"/>
</dbReference>
<protein>
    <recommendedName>
        <fullName evidence="5">protein-serine/threonine phosphatase</fullName>
        <ecNumber evidence="5">3.1.3.16</ecNumber>
    </recommendedName>
</protein>
<dbReference type="EC" id="3.1.3.16" evidence="5"/>
<evidence type="ECO:0000256" key="5">
    <source>
        <dbReference type="ARBA" id="ARBA00013081"/>
    </source>
</evidence>
<comment type="cofactor">
    <cofactor evidence="1">
        <name>Mn(2+)</name>
        <dbReference type="ChEBI" id="CHEBI:29035"/>
    </cofactor>
</comment>
<keyword evidence="7 14" id="KW-0378">Hydrolase</keyword>
<evidence type="ECO:0000256" key="4">
    <source>
        <dbReference type="ARBA" id="ARBA00006702"/>
    </source>
</evidence>
<evidence type="ECO:0000256" key="1">
    <source>
        <dbReference type="ARBA" id="ARBA00001936"/>
    </source>
</evidence>